<reference evidence="2" key="1">
    <citation type="submission" date="2022-07" db="EMBL/GenBank/DDBJ databases">
        <title>Evaluation of T. orientalis genome assembly methods using nanopore sequencing and analysis of variation between genomes.</title>
        <authorList>
            <person name="Yam J."/>
            <person name="Micallef M.L."/>
            <person name="Liu M."/>
            <person name="Djordjevic S.P."/>
            <person name="Bogema D.R."/>
            <person name="Jenkins C."/>
        </authorList>
    </citation>
    <scope>NUCLEOTIDE SEQUENCE</scope>
    <source>
        <strain evidence="2">Goon Nure</strain>
    </source>
</reference>
<dbReference type="Proteomes" id="UP000244811">
    <property type="component" value="Chromosome 2"/>
</dbReference>
<evidence type="ECO:0000313" key="3">
    <source>
        <dbReference type="Proteomes" id="UP000244811"/>
    </source>
</evidence>
<evidence type="ECO:0000313" key="2">
    <source>
        <dbReference type="EMBL" id="UKK02190.1"/>
    </source>
</evidence>
<feature type="region of interest" description="Disordered" evidence="1">
    <location>
        <begin position="24"/>
        <end position="44"/>
    </location>
</feature>
<feature type="compositionally biased region" description="Basic and acidic residues" evidence="1">
    <location>
        <begin position="29"/>
        <end position="41"/>
    </location>
</feature>
<organism evidence="2 3">
    <name type="scientific">Theileria orientalis</name>
    <dbReference type="NCBI Taxonomy" id="68886"/>
    <lineage>
        <taxon>Eukaryota</taxon>
        <taxon>Sar</taxon>
        <taxon>Alveolata</taxon>
        <taxon>Apicomplexa</taxon>
        <taxon>Aconoidasida</taxon>
        <taxon>Piroplasmida</taxon>
        <taxon>Theileriidae</taxon>
        <taxon>Theileria</taxon>
    </lineage>
</organism>
<dbReference type="AlphaFoldDB" id="A0A976MD53"/>
<name>A0A976MD53_THEOR</name>
<evidence type="ECO:0000256" key="1">
    <source>
        <dbReference type="SAM" id="MobiDB-lite"/>
    </source>
</evidence>
<gene>
    <name evidence="2" type="ORF">MACK_001545</name>
</gene>
<sequence>MSNSNLYDRKISGKIKLKGISKLYKKKKKEDEKSESSDSKRHGNVINEVIGSGRIVSSGTTVQGFETKFAEESSVNDKIVIEHPLTHATEERSIQSILSNRTINIDEPFSVDVITTIPYSIRKRKDNSEADVFGEEYGKKLGKKESSTMSIREKTGMWSYKNVTKTVKGRLTAEDKLNERVKQSRDKYCW</sequence>
<accession>A0A976MD53</accession>
<dbReference type="EMBL" id="CP056071">
    <property type="protein sequence ID" value="UKK02190.1"/>
    <property type="molecule type" value="Genomic_DNA"/>
</dbReference>
<proteinExistence type="predicted"/>
<protein>
    <submittedName>
        <fullName evidence="2">Uncharacterized protein</fullName>
    </submittedName>
</protein>